<keyword evidence="1" id="KW-0812">Transmembrane</keyword>
<keyword evidence="1" id="KW-0472">Membrane</keyword>
<gene>
    <name evidence="2" type="ORF">G6045_22035</name>
</gene>
<protein>
    <submittedName>
        <fullName evidence="2">Uncharacterized protein</fullName>
    </submittedName>
</protein>
<dbReference type="AlphaFoldDB" id="A0A6G4XL72"/>
<accession>A0A6G4XL72</accession>
<evidence type="ECO:0000256" key="1">
    <source>
        <dbReference type="SAM" id="Phobius"/>
    </source>
</evidence>
<evidence type="ECO:0000313" key="3">
    <source>
        <dbReference type="Proteomes" id="UP000481109"/>
    </source>
</evidence>
<proteinExistence type="predicted"/>
<organism evidence="2 3">
    <name type="scientific">Streptomyces mesophilus</name>
    <dbReference type="NCBI Taxonomy" id="1775132"/>
    <lineage>
        <taxon>Bacteria</taxon>
        <taxon>Bacillati</taxon>
        <taxon>Actinomycetota</taxon>
        <taxon>Actinomycetes</taxon>
        <taxon>Kitasatosporales</taxon>
        <taxon>Streptomycetaceae</taxon>
        <taxon>Streptomyces</taxon>
    </lineage>
</organism>
<evidence type="ECO:0000313" key="2">
    <source>
        <dbReference type="EMBL" id="NGO78319.1"/>
    </source>
</evidence>
<name>A0A6G4XL72_9ACTN</name>
<keyword evidence="3" id="KW-1185">Reference proteome</keyword>
<dbReference type="Proteomes" id="UP000481109">
    <property type="component" value="Unassembled WGS sequence"/>
</dbReference>
<keyword evidence="1" id="KW-1133">Transmembrane helix</keyword>
<comment type="caution">
    <text evidence="2">The sequence shown here is derived from an EMBL/GenBank/DDBJ whole genome shotgun (WGS) entry which is preliminary data.</text>
</comment>
<sequence length="140" mass="14501">MAALAVLLVVVGVWTSWSTAQHVLFTKGRERGEMTISRCDDNRCEGSFKPLSPGAQPHTKITIEESIGTKKGATLPVVLKPNTTQAVRGGGAGFFDAWVPLGGALLMAAVVVGGGLRLARVAWGTAAAGALLLFGAFLLV</sequence>
<feature type="transmembrane region" description="Helical" evidence="1">
    <location>
        <begin position="121"/>
        <end position="139"/>
    </location>
</feature>
<reference evidence="2 3" key="1">
    <citation type="submission" date="2020-02" db="EMBL/GenBank/DDBJ databases">
        <title>Whole-genome analyses of novel actinobacteria.</title>
        <authorList>
            <person name="Sahin N."/>
            <person name="Tokatli A."/>
        </authorList>
    </citation>
    <scope>NUCLEOTIDE SEQUENCE [LARGE SCALE GENOMIC DNA]</scope>
    <source>
        <strain evidence="2 3">YC504</strain>
    </source>
</reference>
<feature type="transmembrane region" description="Helical" evidence="1">
    <location>
        <begin position="97"/>
        <end position="116"/>
    </location>
</feature>
<dbReference type="EMBL" id="JAAKZW010000097">
    <property type="protein sequence ID" value="NGO78319.1"/>
    <property type="molecule type" value="Genomic_DNA"/>
</dbReference>